<reference evidence="12 13" key="1">
    <citation type="journal article" date="2022" name="Front. Microbiol.">
        <title>Male-killing mechanisms vary between Spiroplasma species.</title>
        <authorList>
            <person name="Arai H."/>
            <person name="Inoue M."/>
            <person name="Kageyama D."/>
        </authorList>
    </citation>
    <scope>NUCLEOTIDE SEQUENCE [LARGE SCALE GENOMIC DNA]</scope>
    <source>
        <strain evidence="13">sHm</strain>
    </source>
</reference>
<dbReference type="GO" id="GO:0016301">
    <property type="term" value="F:kinase activity"/>
    <property type="evidence" value="ECO:0007669"/>
    <property type="project" value="UniProtKB-KW"/>
</dbReference>
<comment type="function">
    <text evidence="10">Phosphorylation of dTMP to form dTDP in both de novo and salvage pathways of dTTP synthesis.</text>
</comment>
<keyword evidence="7 10" id="KW-0418">Kinase</keyword>
<evidence type="ECO:0000256" key="5">
    <source>
        <dbReference type="ARBA" id="ARBA00022727"/>
    </source>
</evidence>
<evidence type="ECO:0000256" key="6">
    <source>
        <dbReference type="ARBA" id="ARBA00022741"/>
    </source>
</evidence>
<evidence type="ECO:0000256" key="8">
    <source>
        <dbReference type="ARBA" id="ARBA00022840"/>
    </source>
</evidence>
<evidence type="ECO:0000313" key="13">
    <source>
        <dbReference type="Proteomes" id="UP001163387"/>
    </source>
</evidence>
<name>A0ABN6SUN4_9MOLU</name>
<evidence type="ECO:0000256" key="2">
    <source>
        <dbReference type="ARBA" id="ARBA00012980"/>
    </source>
</evidence>
<dbReference type="Pfam" id="PF02223">
    <property type="entry name" value="Thymidylate_kin"/>
    <property type="match status" value="1"/>
</dbReference>
<dbReference type="NCBIfam" id="TIGR00041">
    <property type="entry name" value="DTMP_kinase"/>
    <property type="match status" value="1"/>
</dbReference>
<evidence type="ECO:0000256" key="7">
    <source>
        <dbReference type="ARBA" id="ARBA00022777"/>
    </source>
</evidence>
<dbReference type="EMBL" id="AP026933">
    <property type="protein sequence ID" value="BDT02400.1"/>
    <property type="molecule type" value="Genomic_DNA"/>
</dbReference>
<evidence type="ECO:0000313" key="12">
    <source>
        <dbReference type="EMBL" id="BDT02400.1"/>
    </source>
</evidence>
<gene>
    <name evidence="10 12" type="primary">tmk</name>
    <name evidence="12" type="ORF">SHM_00460</name>
</gene>
<evidence type="ECO:0000256" key="10">
    <source>
        <dbReference type="HAMAP-Rule" id="MF_00165"/>
    </source>
</evidence>
<dbReference type="HAMAP" id="MF_00165">
    <property type="entry name" value="Thymidylate_kinase"/>
    <property type="match status" value="1"/>
</dbReference>
<sequence length="224" mass="25933">MLFITFEGPEGAGKTTVLKMIKEQLKQDGFDVIITREPGGNEISEQIRQVILNKENTLMDPWTEVLLYIAARRQHLIEKILPNKNSNKIIISDRFSDSTLAYQGYARNLDIDKINLIQKLIFEDYQPDLTVLFDIKPETGLQRILLRKGEKLNRLDEETLEFHQKVYNGYKKIAISNPNRVHTINANLSEKKVFNSVYELIINLVEEKGFKEKKIKIRGSNEGK</sequence>
<evidence type="ECO:0000256" key="4">
    <source>
        <dbReference type="ARBA" id="ARBA00022679"/>
    </source>
</evidence>
<organism evidence="12 13">
    <name type="scientific">Spiroplasma ixodetis</name>
    <dbReference type="NCBI Taxonomy" id="2141"/>
    <lineage>
        <taxon>Bacteria</taxon>
        <taxon>Bacillati</taxon>
        <taxon>Mycoplasmatota</taxon>
        <taxon>Mollicutes</taxon>
        <taxon>Entomoplasmatales</taxon>
        <taxon>Spiroplasmataceae</taxon>
        <taxon>Spiroplasma</taxon>
    </lineage>
</organism>
<dbReference type="PANTHER" id="PTHR10344">
    <property type="entry name" value="THYMIDYLATE KINASE"/>
    <property type="match status" value="1"/>
</dbReference>
<keyword evidence="6 10" id="KW-0547">Nucleotide-binding</keyword>
<feature type="domain" description="Thymidylate kinase-like" evidence="11">
    <location>
        <begin position="6"/>
        <end position="196"/>
    </location>
</feature>
<dbReference type="PROSITE" id="PS01331">
    <property type="entry name" value="THYMIDYLATE_KINASE"/>
    <property type="match status" value="1"/>
</dbReference>
<dbReference type="RefSeq" id="WP_281748773.1">
    <property type="nucleotide sequence ID" value="NZ_AP026933.1"/>
</dbReference>
<dbReference type="EC" id="2.7.4.9" evidence="2 10"/>
<evidence type="ECO:0000256" key="1">
    <source>
        <dbReference type="ARBA" id="ARBA00009776"/>
    </source>
</evidence>
<evidence type="ECO:0000256" key="3">
    <source>
        <dbReference type="ARBA" id="ARBA00017144"/>
    </source>
</evidence>
<dbReference type="InterPro" id="IPR027417">
    <property type="entry name" value="P-loop_NTPase"/>
</dbReference>
<proteinExistence type="inferred from homology"/>
<dbReference type="InterPro" id="IPR018094">
    <property type="entry name" value="Thymidylate_kinase"/>
</dbReference>
<keyword evidence="8 10" id="KW-0067">ATP-binding</keyword>
<dbReference type="SUPFAM" id="SSF52540">
    <property type="entry name" value="P-loop containing nucleoside triphosphate hydrolases"/>
    <property type="match status" value="1"/>
</dbReference>
<keyword evidence="4 10" id="KW-0808">Transferase</keyword>
<dbReference type="InterPro" id="IPR018095">
    <property type="entry name" value="Thymidylate_kin_CS"/>
</dbReference>
<feature type="binding site" evidence="10">
    <location>
        <begin position="8"/>
        <end position="15"/>
    </location>
    <ligand>
        <name>ATP</name>
        <dbReference type="ChEBI" id="CHEBI:30616"/>
    </ligand>
</feature>
<dbReference type="Proteomes" id="UP001163387">
    <property type="component" value="Chromosome"/>
</dbReference>
<dbReference type="CDD" id="cd01672">
    <property type="entry name" value="TMPK"/>
    <property type="match status" value="1"/>
</dbReference>
<comment type="catalytic activity">
    <reaction evidence="9 10">
        <text>dTMP + ATP = dTDP + ADP</text>
        <dbReference type="Rhea" id="RHEA:13517"/>
        <dbReference type="ChEBI" id="CHEBI:30616"/>
        <dbReference type="ChEBI" id="CHEBI:58369"/>
        <dbReference type="ChEBI" id="CHEBI:63528"/>
        <dbReference type="ChEBI" id="CHEBI:456216"/>
        <dbReference type="EC" id="2.7.4.9"/>
    </reaction>
</comment>
<protein>
    <recommendedName>
        <fullName evidence="3 10">Thymidylate kinase</fullName>
        <ecNumber evidence="2 10">2.7.4.9</ecNumber>
    </recommendedName>
    <alternativeName>
        <fullName evidence="10">dTMP kinase</fullName>
    </alternativeName>
</protein>
<evidence type="ECO:0000256" key="9">
    <source>
        <dbReference type="ARBA" id="ARBA00048743"/>
    </source>
</evidence>
<evidence type="ECO:0000259" key="11">
    <source>
        <dbReference type="Pfam" id="PF02223"/>
    </source>
</evidence>
<keyword evidence="5 10" id="KW-0545">Nucleotide biosynthesis</keyword>
<dbReference type="Gene3D" id="3.40.50.300">
    <property type="entry name" value="P-loop containing nucleotide triphosphate hydrolases"/>
    <property type="match status" value="1"/>
</dbReference>
<dbReference type="InterPro" id="IPR039430">
    <property type="entry name" value="Thymidylate_kin-like_dom"/>
</dbReference>
<keyword evidence="13" id="KW-1185">Reference proteome</keyword>
<comment type="similarity">
    <text evidence="1 10">Belongs to the thymidylate kinase family.</text>
</comment>
<accession>A0ABN6SUN4</accession>
<dbReference type="PANTHER" id="PTHR10344:SF4">
    <property type="entry name" value="UMP-CMP KINASE 2, MITOCHONDRIAL"/>
    <property type="match status" value="1"/>
</dbReference>